<feature type="domain" description="Ig-like" evidence="19">
    <location>
        <begin position="3494"/>
        <end position="3573"/>
    </location>
</feature>
<dbReference type="InterPro" id="IPR000082">
    <property type="entry name" value="SEA_dom"/>
</dbReference>
<feature type="domain" description="Laminin EGF-like" evidence="18">
    <location>
        <begin position="871"/>
        <end position="926"/>
    </location>
</feature>
<feature type="chain" id="PRO_5045511484" evidence="14">
    <location>
        <begin position="23"/>
        <end position="4302"/>
    </location>
</feature>
<feature type="domain" description="Laminin EGF-like" evidence="18">
    <location>
        <begin position="1162"/>
        <end position="1211"/>
    </location>
</feature>
<feature type="disulfide bond" evidence="11">
    <location>
        <begin position="348"/>
        <end position="363"/>
    </location>
</feature>
<feature type="domain" description="EGF-like" evidence="17">
    <location>
        <begin position="4054"/>
        <end position="4087"/>
    </location>
</feature>
<feature type="domain" description="Ig-like" evidence="19">
    <location>
        <begin position="1672"/>
        <end position="1765"/>
    </location>
</feature>
<dbReference type="Pfam" id="PF00057">
    <property type="entry name" value="Ldl_recept_a"/>
    <property type="match status" value="4"/>
</dbReference>
<reference evidence="22" key="1">
    <citation type="submission" date="2025-08" db="UniProtKB">
        <authorList>
            <consortium name="RefSeq"/>
        </authorList>
    </citation>
    <scope>IDENTIFICATION</scope>
    <source>
        <tissue evidence="22">Blood</tissue>
    </source>
</reference>
<evidence type="ECO:0000256" key="2">
    <source>
        <dbReference type="ARBA" id="ARBA00022525"/>
    </source>
</evidence>
<feature type="domain" description="Ig-like" evidence="19">
    <location>
        <begin position="2846"/>
        <end position="2928"/>
    </location>
</feature>
<feature type="domain" description="Laminin IV type A" evidence="20">
    <location>
        <begin position="951"/>
        <end position="1128"/>
    </location>
</feature>
<dbReference type="InterPro" id="IPR013320">
    <property type="entry name" value="ConA-like_dom_sf"/>
</dbReference>
<keyword evidence="3" id="KW-0272">Extracellular matrix</keyword>
<dbReference type="PRINTS" id="PR00261">
    <property type="entry name" value="LDLRECEPTOR"/>
</dbReference>
<feature type="domain" description="Laminin IV type A" evidence="20">
    <location>
        <begin position="1350"/>
        <end position="1531"/>
    </location>
</feature>
<feature type="disulfide bond" evidence="11">
    <location>
        <begin position="211"/>
        <end position="223"/>
    </location>
</feature>
<dbReference type="SUPFAM" id="SSF49899">
    <property type="entry name" value="Concanavalin A-like lectins/glucanases"/>
    <property type="match status" value="3"/>
</dbReference>
<evidence type="ECO:0000256" key="3">
    <source>
        <dbReference type="ARBA" id="ARBA00022530"/>
    </source>
</evidence>
<feature type="domain" description="EGF-like" evidence="17">
    <location>
        <begin position="4014"/>
        <end position="4052"/>
    </location>
</feature>
<feature type="domain" description="Laminin EGF-like" evidence="18">
    <location>
        <begin position="1615"/>
        <end position="1672"/>
    </location>
</feature>
<feature type="domain" description="Ig-like" evidence="19">
    <location>
        <begin position="3405"/>
        <end position="3489"/>
    </location>
</feature>
<evidence type="ECO:0000256" key="12">
    <source>
        <dbReference type="PROSITE-ProRule" id="PRU00460"/>
    </source>
</evidence>
<feature type="domain" description="Ig-like" evidence="19">
    <location>
        <begin position="3318"/>
        <end position="3400"/>
    </location>
</feature>
<evidence type="ECO:0000256" key="13">
    <source>
        <dbReference type="SAM" id="MobiDB-lite"/>
    </source>
</evidence>
<feature type="disulfide bond" evidence="10">
    <location>
        <begin position="3781"/>
        <end position="3790"/>
    </location>
</feature>
<sequence>MGPRVPAALGALLLLGPLLAAGRRETSFPEDTEADHVGGPRGRSYYAQLSDDEDLLADEASGDGSGEAGSGTDSLGSVETPALAVPDIGLLPTVYFRALVNFTRSIDYSPRLEDAASEEFREVAEAVVDTLESEYYKIPGEQVVSVVFIKEVAGAVFVELDVGSEGNGDEGQIREVLRAVVAGGSVASYVTSEEGFQFRRLGAVTPRWRACSALEFACGSGECVDGTYRCDRRPDCRDASDEEGCGEPPTATAPPATAPPAATSAAPPAATSTAHPAPSRPAGTVPARCRPGEATCADWQCVPRDYLCDGERDCADGSDELGCGTPTPCEPNEFKCRNGHCALKLWRCDGDNDCGDGSDETDCPTKAPGDACGPDQFACVAGRSCIPASYQCDEEPDCPDRSDEVGCAPPQVVTPPAEAVQAEPGQTVRFTCAATGVPTPIITWRLNWGHIPASRRVSIESEKGRGTLTIRDVKEADQGAYTCEAINARGMVFGIPDGVLTVTPPRGPCPAGHFHLPSAARCLPCFCFGVTSACRGAGRHRHRLHLRFDRPGDFKGVNVTGPAGSPALAAPQLRVEPAAEEFQLLDLSRRFLARDAFWALPAPFLGDKADAYGGALSYAVRYRLGRGPPEPTRRPDVVLLGAGGKLLSRPRAEPARPGVLNRRRVAFTEDEWEDETGGAVSRERLLLVLQDLRGLLVRAVYDGRQASAGLSAVAMDVSGTEPAGLGPAEEVEECRCPAGYAGLSCQRCAAGFERVPHGPYLGACSGCSCHGHASACDPVFGHCLNCQHNTEGPRCEKCRAGFFGDATQGTAGACRPCPCPYAEAARRFSESCFLDTDGQATCDACAPGYAGRRCERCAPGFEGDPIQPGGKCTPIGQEIVKCDERGGEDAAGGTCRCKPNVTGRLCDACAPGAFHLSRANPDGCLKCFCMGVSRQCASSSWHRDQVRAAAAAEAPFGLADLANTRTVSEGVRFAGPREVAFSDFAALPRGVYFWVLPPRFTGDKVTSYGGELRYAVSHGAAAGAGPLPRHPDVLLRGNGIALEHFGEVHPEPGVPTAVTVPFRERAWRRADGREATREHLLMALADVDLLMIRASYSDDPTESRLADLRMDVAVPHATGLRRALEVEDCACPDGYRGPSCQDCAAGYTRTSSGLYLGTCERCRCNGHADECHPETGVCQDCRDHTEGAQCDKCRAGYYGDATRGTAGDCQPCPCHGPPSATQETRTCFADADGQPTCSACAPGYAGRLCERCSAGFVGDPPRDQPCRESGERCRCDPRGSLSEECDAAGLCRCKANAEGPRCASCRPNHFHLSADSRDGCLPCFCMGIVQQCAAAASYSRGLISTHFAPGASHGFALVNRQRSARVATGFGVEAAAAAAAGPRLTYGRFGQLGHESYYWQLPQLYQGDKVGSYGGRLRYTLAYTPGGRGAPLPDADVQITGNDITLVAYQPELPPRAPRAFEIVFREQYWKRPDGQPATREHLMMALADLDEILIRATYSTDMVSASIAGVSMETAVPAAPGLPPAPEVEECRCPPGYRGLSCQDCAPGYTRTGGGLYLGHCELCECNGHSDTCHPETGACSSCLHHAAGEFCERCSPGFYGDATAGTPEDCQPCACPLLHPENQFSRTCESLGGGGYRCTACEPGYAGQYCEQCAPGYAGDPNVRGQKCLPVDRTLLAVRVHPPRTTVAQGSPVTLQCQASGDPPFYYYWSREDGRPLPGGAQSRREGEELHFASIQPSEAGVYICSCRNLQHSNASRAEVIVTETPSKPITVTVEEKRVQRVKPGADVTFVCTAKSKSPAYTLVWTRQNHGKLPSRAMDFNGILTIRNVQPEDAGVYVCTGSNMLDMDEGTATLYVQAPSKTQMFYGPVEFMEGHRPSSPAAAPSATVEPAQLSVAPGQPAEFRCVATGSPAPTVEWLGGAGGALPPGAVVQGGILRFPAAELADESHYLCRARSSAGQHTARAFLRVQGAGAPQVQVSPERTEVQEGSAVRLYCRVSGTPDATISWEKQGGALPPQSRSERTDIATLVIPSIAVADGGVYLCVGTSAAGTARAKIDVVVVPMPGAAPPVHVESPSPSIAEGQTLDLDCVVAGPGQATVTWYKRGGSLPAGHQVSGTRLRIPRVTAADSGEYVCRVTSGAGAVQEASFFVTVHAPGAPYPSGTAAPVRIEPPSSPVLEGQTLDLTCDIGEGQTSVMWYKRSGSLPANHQVSGSRLRIPHVTAADAGEYVCRVTSGAAVREASIVVTVKAGSGASYGPAGSGVAPPIRIEASSSAVAEGQSLELNCVVASPAQATVTWYKRGGSLPAKHQVSGSRLRLLQVTAADSGEYVCRVSTGAATKEASVMVTIQPSGAVAHPAGVAPPVHIESSSSSVAEGQTLDLNCVVAGPGHATVTWYKRGGSLPAKHQVSGSRLRLLQVTAADSGEYVCRVSTGAATKEASVMVTIQPSGAVVHPAGVAPPVRIESSSSAVAEGQTLELNCVVAGPTQATVTWYKRGGSLPAKHQVSGSRLRLLQVTAADSGEYVCRVSTGAATKEASVMVTIQPSGAISYPAGVTPPVRIESSSSSVAEGQTLDLNCIVAGRGQATVTWYKRGGSLPAKHQVSGTRLRIPQVSPADSGEYVCRVTAAGVTQESSLLVTIQSGAGSSYAVGVTPPVRIETSSASVAEGQTLELNCMVAGQGRPHVAWYRRGAPLPPNSQVSGSRLRLVRVSAADSGEYVCRVSSGPAAQEASVVVTVPGAAGAYYPPGAPHPVRIESSSSSIAEGQTLDLNCMVAGPGQATVTWYKRGGPLPAGHQVSGTRLRIPQVSAADSGEYVCRVTAAGITQEGSLVVTIDDGAAYPSGVAPPVRIESSASSVTEGQTLDLNCVVAGQGQATVTWYKRGGSLPAKHQLSGSRLRLSQLLVADSGEYVCRVGSGSGAREAAVAVTVSSRDGSSYRLQSPIISIDPHSMAVAHGEDATFKCRIHDGARPINVTWRMGPGQHFQDNVKISPNGSVISIAGAHASNQGAYHCVASNRFGIASSVVNLLVQGAPTVSVMPPGPVTVKEGKSISLECLGRGEPRPLVRWSRAGSRQKVEHQTLLHVESQAVLQLAPAKAEHAGTYVCTAHNALGSAQAQVAVSVETARRAPGAPEVVASPAVTVVAGDTATLSCSATGEPAPAVEWSKLRAPLPWQHRVLNGTLVIPRAAQQDSGQYICNASNAAGFAEAFVTLDVETPPYATSLPEESAVRAGDALQLQCLAHGTPPLRYHWAKVNGSLPARAARRDGLLRISPALPADAGTYRCLVSNRVGTAETFARVAVHGEHPGDGAGAAPDGPPTVRVSPRSLVRGVGGTAEFTCAVAGDPRARVEWLKDGGELPPGSSVRDGMLRLRDLDHRGQGVYTCRASSPGGQAEDSATLSIQALPRALINIRTAVQTVLAGTAVELECLGLGEPKPHVTWSKVGGRIRPGVLASAGTLKIERVERSDAGQYRCTAANAVGAVQSHVILHVQAAPQIAGQPEVKEVSVGSAAVFPCLASGFPVPEVKWSKLEGDLPEDARVEGTVLTLPAVRSEDAGVYVCAASNRRGQETAFSVLRVRERLVPYFTQTPRSFLPLPTIKDAYKKFEIRITFRPDAADGMLLYNGQRKSSGADFVSFGLVGGRPEFRFDAGSGMATIRHPTPLRLGEYHTVRLFRNLTQGSLALDGFPPVNGTSQGKFQGLDLNEELYLGGYPDYGAVAKTGLGSGFVGCVRQLLIQGEEVIFGEPDLRAHGISNCPTCQDRPCQNGGVCEDAESSAYVCRCPAGFTGSNCEYSQALHCHPEACGPDATCVNRPDGQGYTCRCHLGKSGEKCMDGEAVSAPSFDGEGAFVSYPPLTNIHHELRVDAEFKPLAPDGLLLFSGGKAAPVEDFVALAMAGGHLEFRYELGSGPAVLRSPEPLALGRWHRVSAERLHKDGTLVVDGGPPVKRSSPGKSQGLNLRTPLYLGGVEPSLRLPAAANVSAAFRGCIGEVSVNGKQVDLSYSFLQSRGVAQCPESSPCERAPCRHGGSCVAAGAGSAFRCLCRDGFGGPRCELPADRCLLGNPCLHGGTCKANACLCAEGFAGAYCQHSSALAALDRDWAHEGSGGGGSNDAPGQFSAAFRDGGYLALPGHLFPRGAPGAPETVELEVRTGSADGVILWHGAEPGESGKAKDFIGLGLKDGHLVFSYQLGSGEATIVSEDPVNDGEWHRVTVSRVGRRGWLQVDGEEPVQGESPGTNVMADTEGDIYLGGAPDPRSLTAGKFVSGITGCLRGLVLAPASAPRHPVDLRHRAAGGTAVPECPS</sequence>
<evidence type="ECO:0000256" key="9">
    <source>
        <dbReference type="ARBA" id="ARBA00023292"/>
    </source>
</evidence>
<evidence type="ECO:0000256" key="1">
    <source>
        <dbReference type="ARBA" id="ARBA00004302"/>
    </source>
</evidence>
<dbReference type="CDD" id="cd00110">
    <property type="entry name" value="LamG"/>
    <property type="match status" value="3"/>
</dbReference>
<feature type="disulfide bond" evidence="10">
    <location>
        <begin position="3803"/>
        <end position="3820"/>
    </location>
</feature>
<dbReference type="SUPFAM" id="SSF57196">
    <property type="entry name" value="EGF/Laminin"/>
    <property type="match status" value="7"/>
</dbReference>
<keyword evidence="2" id="KW-0964">Secreted</keyword>
<feature type="domain" description="EGF-like" evidence="17">
    <location>
        <begin position="3794"/>
        <end position="3832"/>
    </location>
</feature>
<dbReference type="InterPro" id="IPR013783">
    <property type="entry name" value="Ig-like_fold"/>
</dbReference>
<dbReference type="GeneID" id="136994246"/>
<dbReference type="InterPro" id="IPR009030">
    <property type="entry name" value="Growth_fac_rcpt_cys_sf"/>
</dbReference>
<evidence type="ECO:0000256" key="6">
    <source>
        <dbReference type="ARBA" id="ARBA00022869"/>
    </source>
</evidence>
<dbReference type="InterPro" id="IPR003598">
    <property type="entry name" value="Ig_sub2"/>
</dbReference>
<dbReference type="InterPro" id="IPR001881">
    <property type="entry name" value="EGF-like_Ca-bd_dom"/>
</dbReference>
<feature type="domain" description="Ig-like" evidence="19">
    <location>
        <begin position="2654"/>
        <end position="2736"/>
    </location>
</feature>
<evidence type="ECO:0000313" key="22">
    <source>
        <dbReference type="RefSeq" id="XP_067167206.1"/>
    </source>
</evidence>
<dbReference type="SMART" id="SM00409">
    <property type="entry name" value="IG"/>
    <property type="match status" value="21"/>
</dbReference>
<evidence type="ECO:0000256" key="11">
    <source>
        <dbReference type="PROSITE-ProRule" id="PRU00124"/>
    </source>
</evidence>
<dbReference type="InterPro" id="IPR036179">
    <property type="entry name" value="Ig-like_dom_sf"/>
</dbReference>
<feature type="domain" description="SEA" evidence="15">
    <location>
        <begin position="92"/>
        <end position="198"/>
    </location>
</feature>
<dbReference type="SMART" id="SM00281">
    <property type="entry name" value="LamB"/>
    <property type="match status" value="3"/>
</dbReference>
<feature type="domain" description="Ig-like" evidence="19">
    <location>
        <begin position="2942"/>
        <end position="3030"/>
    </location>
</feature>
<comment type="subcellular location">
    <subcellularLocation>
        <location evidence="1">Secreted</location>
        <location evidence="1">Extracellular space</location>
        <location evidence="1">Extracellular matrix</location>
        <location evidence="1">Basement membrane</location>
    </subcellularLocation>
</comment>
<evidence type="ECO:0000259" key="17">
    <source>
        <dbReference type="PROSITE" id="PS50026"/>
    </source>
</evidence>
<evidence type="ECO:0000259" key="19">
    <source>
        <dbReference type="PROSITE" id="PS50835"/>
    </source>
</evidence>
<dbReference type="PROSITE" id="PS50025">
    <property type="entry name" value="LAM_G_DOMAIN"/>
    <property type="match status" value="3"/>
</dbReference>
<dbReference type="Gene3D" id="4.10.400.10">
    <property type="entry name" value="Low-density Lipoprotein Receptor"/>
    <property type="match status" value="4"/>
</dbReference>
<evidence type="ECO:0000256" key="14">
    <source>
        <dbReference type="SAM" id="SignalP"/>
    </source>
</evidence>
<feature type="disulfide bond" evidence="12">
    <location>
        <begin position="1643"/>
        <end position="1652"/>
    </location>
</feature>
<dbReference type="CDD" id="cd00054">
    <property type="entry name" value="EGF_CA"/>
    <property type="match status" value="3"/>
</dbReference>
<dbReference type="InterPro" id="IPR013106">
    <property type="entry name" value="Ig_V-set"/>
</dbReference>
<dbReference type="InterPro" id="IPR003599">
    <property type="entry name" value="Ig_sub"/>
</dbReference>
<dbReference type="SMART" id="SM00181">
    <property type="entry name" value="EGF"/>
    <property type="match status" value="9"/>
</dbReference>
<feature type="domain" description="Ig-like" evidence="19">
    <location>
        <begin position="3033"/>
        <end position="3121"/>
    </location>
</feature>
<dbReference type="Proteomes" id="UP001652627">
    <property type="component" value="Chromosome 26"/>
</dbReference>
<dbReference type="Pfam" id="PF13927">
    <property type="entry name" value="Ig_3"/>
    <property type="match status" value="14"/>
</dbReference>
<dbReference type="PROSITE" id="PS50027">
    <property type="entry name" value="EGF_LAM_2"/>
    <property type="match status" value="6"/>
</dbReference>
<feature type="domain" description="EGF-like" evidence="17">
    <location>
        <begin position="3754"/>
        <end position="3791"/>
    </location>
</feature>
<feature type="domain" description="Ig-like" evidence="19">
    <location>
        <begin position="1976"/>
        <end position="2061"/>
    </location>
</feature>
<feature type="domain" description="Laminin EGF-like" evidence="18">
    <location>
        <begin position="767"/>
        <end position="816"/>
    </location>
</feature>
<dbReference type="Pfam" id="PF07679">
    <property type="entry name" value="I-set"/>
    <property type="match status" value="7"/>
</dbReference>
<dbReference type="SUPFAM" id="SSF57184">
    <property type="entry name" value="Growth factor receptor domain"/>
    <property type="match status" value="1"/>
</dbReference>
<dbReference type="CDD" id="cd00096">
    <property type="entry name" value="Ig"/>
    <property type="match status" value="4"/>
</dbReference>
<dbReference type="PROSITE" id="PS01186">
    <property type="entry name" value="EGF_2"/>
    <property type="match status" value="3"/>
</dbReference>
<dbReference type="InterPro" id="IPR023415">
    <property type="entry name" value="LDLR_class-A_CS"/>
</dbReference>
<dbReference type="Gene3D" id="2.60.40.10">
    <property type="entry name" value="Immunoglobulins"/>
    <property type="match status" value="21"/>
</dbReference>
<dbReference type="PROSITE" id="PS01248">
    <property type="entry name" value="EGF_LAM_1"/>
    <property type="match status" value="7"/>
</dbReference>
<dbReference type="PROSITE" id="PS51115">
    <property type="entry name" value="LAMININ_IVA"/>
    <property type="match status" value="3"/>
</dbReference>
<keyword evidence="21" id="KW-1185">Reference proteome</keyword>
<proteinExistence type="predicted"/>
<dbReference type="RefSeq" id="XP_067167206.1">
    <property type="nucleotide sequence ID" value="XM_067311105.1"/>
</dbReference>
<name>A0ABM4FQI0_9AVES</name>
<feature type="disulfide bond" evidence="12">
    <location>
        <begin position="786"/>
        <end position="795"/>
    </location>
</feature>
<dbReference type="PROSITE" id="PS50026">
    <property type="entry name" value="EGF_3"/>
    <property type="match status" value="4"/>
</dbReference>
<dbReference type="InterPro" id="IPR007110">
    <property type="entry name" value="Ig-like_dom"/>
</dbReference>
<feature type="region of interest" description="Disordered" evidence="13">
    <location>
        <begin position="239"/>
        <end position="285"/>
    </location>
</feature>
<feature type="domain" description="Ig-like" evidence="19">
    <location>
        <begin position="2557"/>
        <end position="2639"/>
    </location>
</feature>
<dbReference type="SMART" id="SM00200">
    <property type="entry name" value="SEA"/>
    <property type="match status" value="1"/>
</dbReference>
<feature type="domain" description="Laminin IV type A" evidence="20">
    <location>
        <begin position="549"/>
        <end position="733"/>
    </location>
</feature>
<evidence type="ECO:0000259" key="20">
    <source>
        <dbReference type="PROSITE" id="PS51115"/>
    </source>
</evidence>
<feature type="domain" description="Ig-like" evidence="19">
    <location>
        <begin position="2363"/>
        <end position="2445"/>
    </location>
</feature>
<feature type="domain" description="Ig-like" evidence="19">
    <location>
        <begin position="410"/>
        <end position="487"/>
    </location>
</feature>
<evidence type="ECO:0000256" key="10">
    <source>
        <dbReference type="PROSITE-ProRule" id="PRU00076"/>
    </source>
</evidence>
<feature type="signal peptide" evidence="14">
    <location>
        <begin position="1"/>
        <end position="22"/>
    </location>
</feature>
<feature type="disulfide bond" evidence="11">
    <location>
        <begin position="218"/>
        <end position="236"/>
    </location>
</feature>
<keyword evidence="8" id="KW-0325">Glycoprotein</keyword>
<comment type="caution">
    <text evidence="10">Lacks conserved residue(s) required for the propagation of feature annotation.</text>
</comment>
<dbReference type="PROSITE" id="PS50068">
    <property type="entry name" value="LDLRA_2"/>
    <property type="match status" value="4"/>
</dbReference>
<dbReference type="SMART" id="SM00192">
    <property type="entry name" value="LDLa"/>
    <property type="match status" value="4"/>
</dbReference>
<dbReference type="Pfam" id="PF00054">
    <property type="entry name" value="Laminin_G_1"/>
    <property type="match status" value="3"/>
</dbReference>
<keyword evidence="5" id="KW-0677">Repeat</keyword>
<dbReference type="InterPro" id="IPR000034">
    <property type="entry name" value="Laminin_IV"/>
</dbReference>
<dbReference type="SUPFAM" id="SSF57424">
    <property type="entry name" value="LDL receptor-like module"/>
    <property type="match status" value="4"/>
</dbReference>
<feature type="domain" description="Ig-like" evidence="19">
    <location>
        <begin position="2266"/>
        <end position="2348"/>
    </location>
</feature>
<keyword evidence="4 14" id="KW-0732">Signal</keyword>
<dbReference type="PROSITE" id="PS50024">
    <property type="entry name" value="SEA"/>
    <property type="match status" value="1"/>
</dbReference>
<dbReference type="PANTHER" id="PTHR45080:SF30">
    <property type="entry name" value="HEPARAN SULFATE PROTEOGLYCAN 2"/>
    <property type="match status" value="1"/>
</dbReference>
<feature type="domain" description="Ig-like" evidence="19">
    <location>
        <begin position="2162"/>
        <end position="2248"/>
    </location>
</feature>
<feature type="domain" description="Ig-like" evidence="19">
    <location>
        <begin position="1771"/>
        <end position="1857"/>
    </location>
</feature>
<feature type="disulfide bond" evidence="10">
    <location>
        <begin position="4077"/>
        <end position="4086"/>
    </location>
</feature>
<feature type="disulfide bond" evidence="12">
    <location>
        <begin position="897"/>
        <end position="906"/>
    </location>
</feature>
<feature type="compositionally biased region" description="Low complexity" evidence="13">
    <location>
        <begin position="248"/>
        <end position="282"/>
    </location>
</feature>
<dbReference type="SMART" id="SM00282">
    <property type="entry name" value="LamG"/>
    <property type="match status" value="3"/>
</dbReference>
<dbReference type="SMART" id="SM00180">
    <property type="entry name" value="EGF_Lam"/>
    <property type="match status" value="10"/>
</dbReference>
<feature type="domain" description="Laminin G" evidence="16">
    <location>
        <begin position="4115"/>
        <end position="4300"/>
    </location>
</feature>
<organism evidence="21 22">
    <name type="scientific">Apteryx mantelli</name>
    <name type="common">North Island brown kiwi</name>
    <dbReference type="NCBI Taxonomy" id="2696672"/>
    <lineage>
        <taxon>Eukaryota</taxon>
        <taxon>Metazoa</taxon>
        <taxon>Chordata</taxon>
        <taxon>Craniata</taxon>
        <taxon>Vertebrata</taxon>
        <taxon>Euteleostomi</taxon>
        <taxon>Archelosauria</taxon>
        <taxon>Archosauria</taxon>
        <taxon>Dinosauria</taxon>
        <taxon>Saurischia</taxon>
        <taxon>Theropoda</taxon>
        <taxon>Coelurosauria</taxon>
        <taxon>Aves</taxon>
        <taxon>Palaeognathae</taxon>
        <taxon>Apterygiformes</taxon>
        <taxon>Apterygidae</taxon>
        <taxon>Apteryx</taxon>
    </lineage>
</organism>
<evidence type="ECO:0000259" key="18">
    <source>
        <dbReference type="PROSITE" id="PS50027"/>
    </source>
</evidence>
<feature type="disulfide bond" evidence="12">
    <location>
        <begin position="1181"/>
        <end position="1190"/>
    </location>
</feature>
<dbReference type="SMART" id="SM00408">
    <property type="entry name" value="IGc2"/>
    <property type="match status" value="21"/>
</dbReference>
<feature type="disulfide bond" evidence="11">
    <location>
        <begin position="289"/>
        <end position="301"/>
    </location>
</feature>
<feature type="domain" description="Ig-like" evidence="19">
    <location>
        <begin position="1886"/>
        <end position="1969"/>
    </location>
</feature>
<feature type="domain" description="Laminin G" evidence="16">
    <location>
        <begin position="3838"/>
        <end position="4018"/>
    </location>
</feature>
<feature type="domain" description="Ig-like" evidence="19">
    <location>
        <begin position="2070"/>
        <end position="2153"/>
    </location>
</feature>
<evidence type="ECO:0000256" key="7">
    <source>
        <dbReference type="ARBA" id="ARBA00023157"/>
    </source>
</evidence>
<dbReference type="InterPro" id="IPR036055">
    <property type="entry name" value="LDL_receptor-like_sf"/>
</dbReference>
<dbReference type="CDD" id="cd00112">
    <property type="entry name" value="LDLa"/>
    <property type="match status" value="4"/>
</dbReference>
<feature type="domain" description="Ig-like" evidence="19">
    <location>
        <begin position="3218"/>
        <end position="3300"/>
    </location>
</feature>
<dbReference type="Pfam" id="PF00052">
    <property type="entry name" value="Laminin_B"/>
    <property type="match status" value="3"/>
</dbReference>
<dbReference type="PROSITE" id="PS50835">
    <property type="entry name" value="IG_LIKE"/>
    <property type="match status" value="21"/>
</dbReference>
<feature type="disulfide bond" evidence="11">
    <location>
        <begin position="230"/>
        <end position="245"/>
    </location>
</feature>
<keyword evidence="10" id="KW-0245">EGF-like domain</keyword>
<dbReference type="Pfam" id="PF00053">
    <property type="entry name" value="EGF_laminin"/>
    <property type="match status" value="5"/>
</dbReference>
<feature type="disulfide bond" evidence="11">
    <location>
        <begin position="308"/>
        <end position="323"/>
    </location>
</feature>
<evidence type="ECO:0000259" key="16">
    <source>
        <dbReference type="PROSITE" id="PS50025"/>
    </source>
</evidence>
<keyword evidence="7 10" id="KW-1015">Disulfide bond</keyword>
<dbReference type="InterPro" id="IPR013098">
    <property type="entry name" value="Ig_I-set"/>
</dbReference>
<evidence type="ECO:0000256" key="4">
    <source>
        <dbReference type="ARBA" id="ARBA00022729"/>
    </source>
</evidence>
<dbReference type="InterPro" id="IPR001791">
    <property type="entry name" value="Laminin_G"/>
</dbReference>
<dbReference type="InterPro" id="IPR002172">
    <property type="entry name" value="LDrepeatLR_classA_rpt"/>
</dbReference>
<feature type="domain" description="Ig-like" evidence="19">
    <location>
        <begin position="3132"/>
        <end position="3213"/>
    </location>
</feature>
<feature type="disulfide bond" evidence="10">
    <location>
        <begin position="4023"/>
        <end position="4040"/>
    </location>
</feature>
<feature type="disulfide bond" evidence="11">
    <location>
        <begin position="296"/>
        <end position="314"/>
    </location>
</feature>
<evidence type="ECO:0000259" key="15">
    <source>
        <dbReference type="PROSITE" id="PS50024"/>
    </source>
</evidence>
<keyword evidence="6" id="KW-0084">Basement membrane</keyword>
<feature type="disulfide bond" evidence="12">
    <location>
        <begin position="1584"/>
        <end position="1593"/>
    </location>
</feature>
<evidence type="ECO:0000256" key="5">
    <source>
        <dbReference type="ARBA" id="ARBA00022737"/>
    </source>
</evidence>
<feature type="region of interest" description="Disordered" evidence="13">
    <location>
        <begin position="25"/>
        <end position="44"/>
    </location>
</feature>
<dbReference type="CDD" id="cd05754">
    <property type="entry name" value="IgI_Perlecan_like"/>
    <property type="match status" value="1"/>
</dbReference>
<feature type="disulfide bond" evidence="10">
    <location>
        <begin position="4042"/>
        <end position="4051"/>
    </location>
</feature>
<evidence type="ECO:0000313" key="21">
    <source>
        <dbReference type="Proteomes" id="UP001652627"/>
    </source>
</evidence>
<dbReference type="Gene3D" id="2.60.120.200">
    <property type="match status" value="3"/>
</dbReference>
<dbReference type="CDD" id="cd05743">
    <property type="entry name" value="Ig_Perlecan_like"/>
    <property type="match status" value="1"/>
</dbReference>
<feature type="domain" description="Laminin EGF-like" evidence="18">
    <location>
        <begin position="1565"/>
        <end position="1614"/>
    </location>
</feature>
<dbReference type="InterPro" id="IPR056863">
    <property type="entry name" value="LMN_ATRN_NET-like_EGF"/>
</dbReference>
<feature type="disulfide bond" evidence="11">
    <location>
        <begin position="329"/>
        <end position="341"/>
    </location>
</feature>
<dbReference type="PANTHER" id="PTHR45080">
    <property type="entry name" value="CONTACTIN 5"/>
    <property type="match status" value="1"/>
</dbReference>
<feature type="domain" description="Laminin EGF-like" evidence="18">
    <location>
        <begin position="1273"/>
        <end position="1322"/>
    </location>
</feature>
<dbReference type="CDD" id="cd00055">
    <property type="entry name" value="EGF_Lam"/>
    <property type="match status" value="7"/>
</dbReference>
<dbReference type="PROSITE" id="PS00022">
    <property type="entry name" value="EGF_1"/>
    <property type="match status" value="4"/>
</dbReference>
<dbReference type="InterPro" id="IPR002049">
    <property type="entry name" value="LE_dom"/>
</dbReference>
<protein>
    <submittedName>
        <fullName evidence="22">Basement membrane-specific heparan sulfate proteoglycan core protein</fullName>
    </submittedName>
</protein>
<keyword evidence="9 12" id="KW-0424">Laminin EGF-like domain</keyword>
<feature type="disulfide bond" evidence="10">
    <location>
        <begin position="3822"/>
        <end position="3831"/>
    </location>
</feature>
<dbReference type="InterPro" id="IPR050958">
    <property type="entry name" value="Cell_Adh-Cytoskel_Orgn"/>
</dbReference>
<feature type="domain" description="Ig-like" evidence="19">
    <location>
        <begin position="2750"/>
        <end position="2831"/>
    </location>
</feature>
<feature type="disulfide bond" evidence="11">
    <location>
        <begin position="336"/>
        <end position="354"/>
    </location>
</feature>
<evidence type="ECO:0000256" key="8">
    <source>
        <dbReference type="ARBA" id="ARBA00023180"/>
    </source>
</evidence>
<dbReference type="PROSITE" id="PS01209">
    <property type="entry name" value="LDLRA_1"/>
    <property type="match status" value="3"/>
</dbReference>
<dbReference type="Pfam" id="PF24973">
    <property type="entry name" value="EGF_LMN_ATRN"/>
    <property type="match status" value="3"/>
</dbReference>
<dbReference type="SMART" id="SM00179">
    <property type="entry name" value="EGF_CA"/>
    <property type="match status" value="3"/>
</dbReference>
<feature type="disulfide bond" evidence="11">
    <location>
        <begin position="392"/>
        <end position="407"/>
    </location>
</feature>
<feature type="domain" description="Laminin G" evidence="16">
    <location>
        <begin position="3582"/>
        <end position="3758"/>
    </location>
</feature>
<feature type="disulfide bond" evidence="12">
    <location>
        <begin position="1293"/>
        <end position="1302"/>
    </location>
</feature>
<feature type="domain" description="Ig-like" evidence="19">
    <location>
        <begin position="2460"/>
        <end position="2542"/>
    </location>
</feature>
<dbReference type="InterPro" id="IPR000742">
    <property type="entry name" value="EGF"/>
</dbReference>
<gene>
    <name evidence="22" type="primary">HSPG2</name>
</gene>
<feature type="disulfide bond" evidence="12">
    <location>
        <begin position="1273"/>
        <end position="1285"/>
    </location>
</feature>
<accession>A0ABM4FQI0</accession>
<dbReference type="SMART" id="SM00406">
    <property type="entry name" value="IGv"/>
    <property type="match status" value="12"/>
</dbReference>
<dbReference type="Pfam" id="PF00008">
    <property type="entry name" value="EGF"/>
    <property type="match status" value="1"/>
</dbReference>
<dbReference type="Gene3D" id="2.10.25.10">
    <property type="entry name" value="Laminin"/>
    <property type="match status" value="11"/>
</dbReference>
<dbReference type="SUPFAM" id="SSF48726">
    <property type="entry name" value="Immunoglobulin"/>
    <property type="match status" value="21"/>
</dbReference>